<comment type="caution">
    <text evidence="2">The sequence shown here is derived from an EMBL/GenBank/DDBJ whole genome shotgun (WGS) entry which is preliminary data.</text>
</comment>
<evidence type="ECO:0000259" key="1">
    <source>
        <dbReference type="Pfam" id="PF17831"/>
    </source>
</evidence>
<dbReference type="GO" id="GO:0000287">
    <property type="term" value="F:magnesium ion binding"/>
    <property type="evidence" value="ECO:0007669"/>
    <property type="project" value="UniProtKB-ARBA"/>
</dbReference>
<dbReference type="Gene3D" id="3.40.50.970">
    <property type="match status" value="1"/>
</dbReference>
<dbReference type="InterPro" id="IPR029061">
    <property type="entry name" value="THDP-binding"/>
</dbReference>
<organism evidence="2 3">
    <name type="scientific">Mobiluncus porci</name>
    <dbReference type="NCBI Taxonomy" id="2652278"/>
    <lineage>
        <taxon>Bacteria</taxon>
        <taxon>Bacillati</taxon>
        <taxon>Actinomycetota</taxon>
        <taxon>Actinomycetes</taxon>
        <taxon>Actinomycetales</taxon>
        <taxon>Actinomycetaceae</taxon>
        <taxon>Mobiluncus</taxon>
    </lineage>
</organism>
<dbReference type="EMBL" id="VUMY01000001">
    <property type="protein sequence ID" value="MST48816.1"/>
    <property type="molecule type" value="Genomic_DNA"/>
</dbReference>
<reference evidence="2 3" key="1">
    <citation type="submission" date="2019-08" db="EMBL/GenBank/DDBJ databases">
        <title>In-depth cultivation of the pig gut microbiome towards novel bacterial diversity and tailored functional studies.</title>
        <authorList>
            <person name="Wylensek D."/>
            <person name="Hitch T.C.A."/>
            <person name="Clavel T."/>
        </authorList>
    </citation>
    <scope>NUCLEOTIDE SEQUENCE [LARGE SCALE GENOMIC DNA]</scope>
    <source>
        <strain evidence="2 3">RF-GAM-744-WT-7</strain>
    </source>
</reference>
<name>A0A7K0JZX9_9ACTO</name>
<proteinExistence type="predicted"/>
<dbReference type="InterPro" id="IPR041621">
    <property type="entry name" value="PDH_E1_M"/>
</dbReference>
<accession>A0A7K0JZX9</accession>
<evidence type="ECO:0000313" key="3">
    <source>
        <dbReference type="Proteomes" id="UP000442535"/>
    </source>
</evidence>
<keyword evidence="3" id="KW-1185">Reference proteome</keyword>
<dbReference type="Pfam" id="PF17831">
    <property type="entry name" value="PDH_E1_M"/>
    <property type="match status" value="1"/>
</dbReference>
<dbReference type="PANTHER" id="PTHR43825">
    <property type="entry name" value="PYRUVATE DEHYDROGENASE E1 COMPONENT"/>
    <property type="match status" value="1"/>
</dbReference>
<sequence length="127" mass="14299">MKSMFPSEQFFNAQCQKYTPVDKGMMLSSRESTKGQILHTGISEAGSVAAMQVAVTSYKPHGETMIPFYLFYAMFGYQRTADQFGSPETSSRTVSLRARPRDERSLPVKACNTPLGICRSMRPWITR</sequence>
<dbReference type="InterPro" id="IPR051157">
    <property type="entry name" value="PDH/Transketolase"/>
</dbReference>
<dbReference type="AlphaFoldDB" id="A0A7K0JZX9"/>
<dbReference type="PANTHER" id="PTHR43825:SF3">
    <property type="entry name" value="PYRUVATE DEHYDROGENASE E1 COMPONENT"/>
    <property type="match status" value="1"/>
</dbReference>
<feature type="domain" description="Pyruvate dehydrogenase E1 component middle" evidence="1">
    <location>
        <begin position="1"/>
        <end position="82"/>
    </location>
</feature>
<evidence type="ECO:0000313" key="2">
    <source>
        <dbReference type="EMBL" id="MST48816.1"/>
    </source>
</evidence>
<dbReference type="SUPFAM" id="SSF52518">
    <property type="entry name" value="Thiamin diphosphate-binding fold (THDP-binding)"/>
    <property type="match status" value="1"/>
</dbReference>
<gene>
    <name evidence="2" type="ORF">FYJ63_00825</name>
</gene>
<dbReference type="Proteomes" id="UP000442535">
    <property type="component" value="Unassembled WGS sequence"/>
</dbReference>
<protein>
    <recommendedName>
        <fullName evidence="1">Pyruvate dehydrogenase E1 component middle domain-containing protein</fullName>
    </recommendedName>
</protein>